<dbReference type="InterPro" id="IPR002656">
    <property type="entry name" value="Acyl_transf_3_dom"/>
</dbReference>
<dbReference type="PANTHER" id="PTHR37312">
    <property type="entry name" value="MEMBRANE-BOUND ACYLTRANSFERASE YKRP-RELATED"/>
    <property type="match status" value="1"/>
</dbReference>
<dbReference type="Proteomes" id="UP000574769">
    <property type="component" value="Unassembled WGS sequence"/>
</dbReference>
<feature type="transmembrane region" description="Helical" evidence="2">
    <location>
        <begin position="283"/>
        <end position="302"/>
    </location>
</feature>
<feature type="domain" description="Acyltransferase 3" evidence="3">
    <location>
        <begin position="8"/>
        <end position="301"/>
    </location>
</feature>
<keyword evidence="2" id="KW-0812">Transmembrane</keyword>
<evidence type="ECO:0000313" key="5">
    <source>
        <dbReference type="Proteomes" id="UP000574769"/>
    </source>
</evidence>
<dbReference type="Pfam" id="PF01757">
    <property type="entry name" value="Acyl_transf_3"/>
    <property type="match status" value="1"/>
</dbReference>
<evidence type="ECO:0000256" key="2">
    <source>
        <dbReference type="SAM" id="Phobius"/>
    </source>
</evidence>
<feature type="transmembrane region" description="Helical" evidence="2">
    <location>
        <begin position="165"/>
        <end position="182"/>
    </location>
</feature>
<dbReference type="EMBL" id="JACHNY010000019">
    <property type="protein sequence ID" value="MBB4619914.1"/>
    <property type="molecule type" value="Genomic_DNA"/>
</dbReference>
<comment type="caution">
    <text evidence="4">The sequence shown here is derived from an EMBL/GenBank/DDBJ whole genome shotgun (WGS) entry which is preliminary data.</text>
</comment>
<evidence type="ECO:0000256" key="1">
    <source>
        <dbReference type="SAM" id="MobiDB-lite"/>
    </source>
</evidence>
<keyword evidence="4" id="KW-0808">Transferase</keyword>
<proteinExistence type="predicted"/>
<reference evidence="4 5" key="1">
    <citation type="submission" date="2020-08" db="EMBL/GenBank/DDBJ databases">
        <title>Genomic Encyclopedia of Type Strains, Phase IV (KMG-IV): sequencing the most valuable type-strain genomes for metagenomic binning, comparative biology and taxonomic classification.</title>
        <authorList>
            <person name="Goeker M."/>
        </authorList>
    </citation>
    <scope>NUCLEOTIDE SEQUENCE [LARGE SCALE GENOMIC DNA]</scope>
    <source>
        <strain evidence="4 5">DSM 15867</strain>
    </source>
</reference>
<dbReference type="PANTHER" id="PTHR37312:SF1">
    <property type="entry name" value="MEMBRANE-BOUND ACYLTRANSFERASE YKRP-RELATED"/>
    <property type="match status" value="1"/>
</dbReference>
<protein>
    <submittedName>
        <fullName evidence="4">Fucose 4-O-acetylase-like acetyltransferase</fullName>
    </submittedName>
</protein>
<keyword evidence="2" id="KW-1133">Transmembrane helix</keyword>
<sequence length="443" mass="49947">MKQRLEVLDATRGIAVAAMVFGHVLLWGGYTYVHPVFGMVQKGLTSFRMPALMLVSGFLAHSLLSRPFHKTIDRLAHFSWIYLVWLVPLLVLTPFGNEFSFSNYAQNLPRPVTVLWFLWVLTLFTLSIPIVRLLPRQVILFGSVALGVANYAGFLNIETYSYENAAIYALMFYAGLLYRPEIEQVLRAEISRSLMVKLISAAIMTAATAKLLRSWSGHDLLGGPQRLLICLSVLYLIRIAVDLVPGARRLSLLGRHTLPIYVIHLPLLMIIRKPIATVNGSLAPLMTTILLMAASLLFYFVAKRAHLEWLFERPNWLTALCNRLSERNDALSPLKVAPVQVGFSRDRFHRHDPALDLHDKRRQALWQIRTGRRRSVVTEPHPSAVLAKFSANRRALADQAPHLIIDPHIGFDRTGAVPISPDQSAYDAQQGERDDTPDRRKIG</sequence>
<keyword evidence="5" id="KW-1185">Reference proteome</keyword>
<feature type="transmembrane region" description="Helical" evidence="2">
    <location>
        <begin position="45"/>
        <end position="63"/>
    </location>
</feature>
<feature type="transmembrane region" description="Helical" evidence="2">
    <location>
        <begin position="75"/>
        <end position="93"/>
    </location>
</feature>
<dbReference type="InterPro" id="IPR052734">
    <property type="entry name" value="Nod_factor_acetyltransferase"/>
</dbReference>
<keyword evidence="2" id="KW-0472">Membrane</keyword>
<feature type="compositionally biased region" description="Basic and acidic residues" evidence="1">
    <location>
        <begin position="430"/>
        <end position="443"/>
    </location>
</feature>
<evidence type="ECO:0000259" key="3">
    <source>
        <dbReference type="Pfam" id="PF01757"/>
    </source>
</evidence>
<gene>
    <name evidence="4" type="ORF">GGQ96_004074</name>
</gene>
<accession>A0A7W7AMS3</accession>
<evidence type="ECO:0000313" key="4">
    <source>
        <dbReference type="EMBL" id="MBB4619914.1"/>
    </source>
</evidence>
<feature type="transmembrane region" description="Helical" evidence="2">
    <location>
        <begin position="113"/>
        <end position="131"/>
    </location>
</feature>
<dbReference type="GO" id="GO:0016747">
    <property type="term" value="F:acyltransferase activity, transferring groups other than amino-acyl groups"/>
    <property type="evidence" value="ECO:0007669"/>
    <property type="project" value="InterPro"/>
</dbReference>
<feature type="region of interest" description="Disordered" evidence="1">
    <location>
        <begin position="414"/>
        <end position="443"/>
    </location>
</feature>
<dbReference type="RefSeq" id="WP_184117035.1">
    <property type="nucleotide sequence ID" value="NZ_JACHNY010000019.1"/>
</dbReference>
<name>A0A7W7AMS3_9SPHN</name>
<dbReference type="AlphaFoldDB" id="A0A7W7AMS3"/>
<feature type="transmembrane region" description="Helical" evidence="2">
    <location>
        <begin position="138"/>
        <end position="159"/>
    </location>
</feature>
<feature type="transmembrane region" description="Helical" evidence="2">
    <location>
        <begin position="12"/>
        <end position="33"/>
    </location>
</feature>
<organism evidence="4 5">
    <name type="scientific">Sphingomonas abaci</name>
    <dbReference type="NCBI Taxonomy" id="237611"/>
    <lineage>
        <taxon>Bacteria</taxon>
        <taxon>Pseudomonadati</taxon>
        <taxon>Pseudomonadota</taxon>
        <taxon>Alphaproteobacteria</taxon>
        <taxon>Sphingomonadales</taxon>
        <taxon>Sphingomonadaceae</taxon>
        <taxon>Sphingomonas</taxon>
    </lineage>
</organism>